<dbReference type="Proteomes" id="UP000694867">
    <property type="component" value="Unplaced"/>
</dbReference>
<dbReference type="SUPFAM" id="SSF81321">
    <property type="entry name" value="Family A G protein-coupled receptor-like"/>
    <property type="match status" value="1"/>
</dbReference>
<dbReference type="KEGG" id="goe:100903406"/>
<gene>
    <name evidence="13" type="primary">LOC100903406</name>
</gene>
<evidence type="ECO:0000256" key="6">
    <source>
        <dbReference type="ARBA" id="ARBA00023136"/>
    </source>
</evidence>
<evidence type="ECO:0000256" key="2">
    <source>
        <dbReference type="ARBA" id="ARBA00010663"/>
    </source>
</evidence>
<feature type="transmembrane region" description="Helical" evidence="10">
    <location>
        <begin position="266"/>
        <end position="286"/>
    </location>
</feature>
<comment type="subcellular location">
    <subcellularLocation>
        <location evidence="1">Membrane</location>
        <topology evidence="1">Multi-pass membrane protein</topology>
    </subcellularLocation>
</comment>
<evidence type="ECO:0000256" key="5">
    <source>
        <dbReference type="ARBA" id="ARBA00023040"/>
    </source>
</evidence>
<dbReference type="PANTHER" id="PTHR45695:SF9">
    <property type="entry name" value="LEUCOKININ RECEPTOR"/>
    <property type="match status" value="1"/>
</dbReference>
<feature type="transmembrane region" description="Helical" evidence="10">
    <location>
        <begin position="306"/>
        <end position="332"/>
    </location>
</feature>
<dbReference type="PANTHER" id="PTHR45695">
    <property type="entry name" value="LEUCOKININ RECEPTOR-RELATED"/>
    <property type="match status" value="1"/>
</dbReference>
<dbReference type="SMART" id="SM01381">
    <property type="entry name" value="7TM_GPCR_Srsx"/>
    <property type="match status" value="1"/>
</dbReference>
<evidence type="ECO:0000313" key="12">
    <source>
        <dbReference type="Proteomes" id="UP000694867"/>
    </source>
</evidence>
<feature type="transmembrane region" description="Helical" evidence="10">
    <location>
        <begin position="112"/>
        <end position="131"/>
    </location>
</feature>
<feature type="transmembrane region" description="Helical" evidence="10">
    <location>
        <begin position="38"/>
        <end position="63"/>
    </location>
</feature>
<evidence type="ECO:0000256" key="8">
    <source>
        <dbReference type="ARBA" id="ARBA00023224"/>
    </source>
</evidence>
<keyword evidence="7 9" id="KW-0675">Receptor</keyword>
<evidence type="ECO:0000259" key="11">
    <source>
        <dbReference type="PROSITE" id="PS50262"/>
    </source>
</evidence>
<feature type="transmembrane region" description="Helical" evidence="10">
    <location>
        <begin position="152"/>
        <end position="173"/>
    </location>
</feature>
<feature type="domain" description="G-protein coupled receptors family 1 profile" evidence="11">
    <location>
        <begin position="54"/>
        <end position="329"/>
    </location>
</feature>
<dbReference type="PRINTS" id="PR00237">
    <property type="entry name" value="GPCRRHODOPSN"/>
</dbReference>
<dbReference type="InterPro" id="IPR000611">
    <property type="entry name" value="NPY_rcpt"/>
</dbReference>
<feature type="transmembrane region" description="Helical" evidence="10">
    <location>
        <begin position="200"/>
        <end position="223"/>
    </location>
</feature>
<dbReference type="Pfam" id="PF00001">
    <property type="entry name" value="7tm_1"/>
    <property type="match status" value="1"/>
</dbReference>
<evidence type="ECO:0000256" key="10">
    <source>
        <dbReference type="SAM" id="Phobius"/>
    </source>
</evidence>
<keyword evidence="12" id="KW-1185">Reference proteome</keyword>
<dbReference type="Gene3D" id="1.20.1070.10">
    <property type="entry name" value="Rhodopsin 7-helix transmembrane proteins"/>
    <property type="match status" value="1"/>
</dbReference>
<dbReference type="PRINTS" id="PR01012">
    <property type="entry name" value="NRPEPTIDEYR"/>
</dbReference>
<keyword evidence="5 9" id="KW-0297">G-protein coupled receptor</keyword>
<protein>
    <submittedName>
        <fullName evidence="13">Neuropeptide SIFamide receptor</fullName>
    </submittedName>
</protein>
<dbReference type="GO" id="GO:0005886">
    <property type="term" value="C:plasma membrane"/>
    <property type="evidence" value="ECO:0007669"/>
    <property type="project" value="TreeGrafter"/>
</dbReference>
<name>A0AAJ7SDK1_9ACAR</name>
<evidence type="ECO:0000256" key="3">
    <source>
        <dbReference type="ARBA" id="ARBA00022692"/>
    </source>
</evidence>
<keyword evidence="4 10" id="KW-1133">Transmembrane helix</keyword>
<reference evidence="13" key="1">
    <citation type="submission" date="2025-08" db="UniProtKB">
        <authorList>
            <consortium name="RefSeq"/>
        </authorList>
    </citation>
    <scope>IDENTIFICATION</scope>
</reference>
<dbReference type="AlphaFoldDB" id="A0AAJ7SDK1"/>
<dbReference type="GeneID" id="100903406"/>
<dbReference type="RefSeq" id="XP_028966712.1">
    <property type="nucleotide sequence ID" value="XM_029110879.1"/>
</dbReference>
<evidence type="ECO:0000313" key="13">
    <source>
        <dbReference type="RefSeq" id="XP_028966712.1"/>
    </source>
</evidence>
<evidence type="ECO:0000256" key="4">
    <source>
        <dbReference type="ARBA" id="ARBA00022989"/>
    </source>
</evidence>
<keyword evidence="3 9" id="KW-0812">Transmembrane</keyword>
<dbReference type="CDD" id="cd14993">
    <property type="entry name" value="7tmA_CCKR-like"/>
    <property type="match status" value="1"/>
</dbReference>
<dbReference type="PROSITE" id="PS00237">
    <property type="entry name" value="G_PROTEIN_RECEP_F1_1"/>
    <property type="match status" value="1"/>
</dbReference>
<dbReference type="GO" id="GO:0004983">
    <property type="term" value="F:neuropeptide Y receptor activity"/>
    <property type="evidence" value="ECO:0007669"/>
    <property type="project" value="InterPro"/>
</dbReference>
<sequence length="396" mass="44179">MESAEKDRGEFSAISLNDTAVSVTTVEDIFRYDISVTALLIIAYAVIFVMGLIGNAFVLGVVFRTPRMKTTTNYLLVNLAVADILVLLVCVPANLVGNILLPWILGRVLCKLVAYLQSVTVCASINTLVAISVDRYLAICYDPLRCPLSPHLMRHIMVIWSLALCVMSPTLIYQDIHFHSDHDVAMCIAVFPSELAEQAFFISVVLSCYAIPLLLIVLSYMCIFNTVWRRSAIGENSLPQLSRTVGSAVLQVDNQRALIQRSKIKVVRMICFVVVVFFVSWAPLYLLHGYITLVGYPHKDSALGGLVFMLYPVAQWLGLANSAVNPMVYAYFNKKFRHGFVAILKSRKCCGRLRDDIVLASRSRSSSYPLSTYLTRKCTVDTNEHTQRNNIATDCL</sequence>
<keyword evidence="8 9" id="KW-0807">Transducer</keyword>
<evidence type="ECO:0000256" key="1">
    <source>
        <dbReference type="ARBA" id="ARBA00004141"/>
    </source>
</evidence>
<dbReference type="PROSITE" id="PS50262">
    <property type="entry name" value="G_PROTEIN_RECEP_F1_2"/>
    <property type="match status" value="1"/>
</dbReference>
<proteinExistence type="inferred from homology"/>
<evidence type="ECO:0000256" key="9">
    <source>
        <dbReference type="RuleBase" id="RU000688"/>
    </source>
</evidence>
<organism evidence="12 13">
    <name type="scientific">Galendromus occidentalis</name>
    <name type="common">western predatory mite</name>
    <dbReference type="NCBI Taxonomy" id="34638"/>
    <lineage>
        <taxon>Eukaryota</taxon>
        <taxon>Metazoa</taxon>
        <taxon>Ecdysozoa</taxon>
        <taxon>Arthropoda</taxon>
        <taxon>Chelicerata</taxon>
        <taxon>Arachnida</taxon>
        <taxon>Acari</taxon>
        <taxon>Parasitiformes</taxon>
        <taxon>Mesostigmata</taxon>
        <taxon>Gamasina</taxon>
        <taxon>Phytoseioidea</taxon>
        <taxon>Phytoseiidae</taxon>
        <taxon>Typhlodrominae</taxon>
        <taxon>Galendromus</taxon>
    </lineage>
</organism>
<accession>A0AAJ7SDK1</accession>
<feature type="transmembrane region" description="Helical" evidence="10">
    <location>
        <begin position="75"/>
        <end position="100"/>
    </location>
</feature>
<keyword evidence="6 10" id="KW-0472">Membrane</keyword>
<dbReference type="InterPro" id="IPR000276">
    <property type="entry name" value="GPCR_Rhodpsn"/>
</dbReference>
<comment type="similarity">
    <text evidence="2 9">Belongs to the G-protein coupled receptor 1 family.</text>
</comment>
<dbReference type="InterPro" id="IPR017452">
    <property type="entry name" value="GPCR_Rhodpsn_7TM"/>
</dbReference>
<evidence type="ECO:0000256" key="7">
    <source>
        <dbReference type="ARBA" id="ARBA00023170"/>
    </source>
</evidence>